<organism evidence="1 2">
    <name type="scientific">Pseudomonas fluorescens</name>
    <dbReference type="NCBI Taxonomy" id="294"/>
    <lineage>
        <taxon>Bacteria</taxon>
        <taxon>Pseudomonadati</taxon>
        <taxon>Pseudomonadota</taxon>
        <taxon>Gammaproteobacteria</taxon>
        <taxon>Pseudomonadales</taxon>
        <taxon>Pseudomonadaceae</taxon>
        <taxon>Pseudomonas</taxon>
    </lineage>
</organism>
<gene>
    <name evidence="1" type="primary">ipaJ</name>
    <name evidence="1" type="ORF">PS880_02836</name>
</gene>
<dbReference type="GO" id="GO:0006508">
    <property type="term" value="P:proteolysis"/>
    <property type="evidence" value="ECO:0007669"/>
    <property type="project" value="UniProtKB-KW"/>
</dbReference>
<protein>
    <submittedName>
        <fullName evidence="1">Cysteine protease IpaJ</fullName>
        <ecNumber evidence="1">3.4.22.-</ecNumber>
    </submittedName>
</protein>
<dbReference type="OrthoDB" id="9155130at2"/>
<dbReference type="GO" id="GO:0008233">
    <property type="term" value="F:peptidase activity"/>
    <property type="evidence" value="ECO:0007669"/>
    <property type="project" value="UniProtKB-KW"/>
</dbReference>
<accession>A0A5E7L0H7</accession>
<dbReference type="InterPro" id="IPR058988">
    <property type="entry name" value="IpaJ"/>
</dbReference>
<dbReference type="EC" id="3.4.22.-" evidence="1"/>
<dbReference type="Proteomes" id="UP000375525">
    <property type="component" value="Unassembled WGS sequence"/>
</dbReference>
<evidence type="ECO:0000313" key="2">
    <source>
        <dbReference type="Proteomes" id="UP000375525"/>
    </source>
</evidence>
<dbReference type="EMBL" id="CABVIH010000013">
    <property type="protein sequence ID" value="VVP01494.1"/>
    <property type="molecule type" value="Genomic_DNA"/>
</dbReference>
<reference evidence="1 2" key="1">
    <citation type="submission" date="2019-09" db="EMBL/GenBank/DDBJ databases">
        <authorList>
            <person name="Chandra G."/>
            <person name="Truman W A."/>
        </authorList>
    </citation>
    <scope>NUCLEOTIDE SEQUENCE [LARGE SCALE GENOMIC DNA]</scope>
    <source>
        <strain evidence="1">PS880</strain>
    </source>
</reference>
<name>A0A5E7L0H7_PSEFL</name>
<dbReference type="Pfam" id="PF25855">
    <property type="entry name" value="IpaJ_protease"/>
    <property type="match status" value="1"/>
</dbReference>
<keyword evidence="1" id="KW-0378">Hydrolase</keyword>
<dbReference type="RefSeq" id="WP_150780237.1">
    <property type="nucleotide sequence ID" value="NZ_CABVIH010000013.1"/>
</dbReference>
<dbReference type="AlphaFoldDB" id="A0A5E7L0H7"/>
<keyword evidence="1" id="KW-0645">Protease</keyword>
<evidence type="ECO:0000313" key="1">
    <source>
        <dbReference type="EMBL" id="VVP01494.1"/>
    </source>
</evidence>
<sequence>MLNSVSNMRSVVQLPSAEAALATEMPAEHLAKKQAFANSCGAASLLCVAKELGIEKIPVLVGSMSEQVCCDTLELDFRCESDIYTITSGNDTQRKHCGNLMNAGYSMPDGIVTAGRLLGLEMKVVEIPNIFSKALSWFYPDAKSRLSGIGCAVENGSKELEAGQARIEAMAVTLVGLPVGLHWVVQRSDGSYMDPATGKNHKVFSELNAGAKQAGHGVLGYCQTGISIIVSKAL</sequence>
<proteinExistence type="predicted"/>